<protein>
    <submittedName>
        <fullName evidence="1">Uncharacterized protein</fullName>
    </submittedName>
</protein>
<proteinExistence type="predicted"/>
<evidence type="ECO:0000313" key="1">
    <source>
        <dbReference type="EMBL" id="JAD57906.1"/>
    </source>
</evidence>
<name>A0A0A9B3E9_ARUDO</name>
<accession>A0A0A9B3E9</accession>
<reference evidence="1" key="1">
    <citation type="submission" date="2014-09" db="EMBL/GenBank/DDBJ databases">
        <authorList>
            <person name="Magalhaes I.L.F."/>
            <person name="Oliveira U."/>
            <person name="Santos F.R."/>
            <person name="Vidigal T.H.D.A."/>
            <person name="Brescovit A.D."/>
            <person name="Santos A.J."/>
        </authorList>
    </citation>
    <scope>NUCLEOTIDE SEQUENCE</scope>
    <source>
        <tissue evidence="1">Shoot tissue taken approximately 20 cm above the soil surface</tissue>
    </source>
</reference>
<sequence length="44" mass="4639">MTGPSSLCLADWPGCWDTMSGGSGTITRGLSTFQVTSRRSCLIT</sequence>
<organism evidence="1">
    <name type="scientific">Arundo donax</name>
    <name type="common">Giant reed</name>
    <name type="synonym">Donax arundinaceus</name>
    <dbReference type="NCBI Taxonomy" id="35708"/>
    <lineage>
        <taxon>Eukaryota</taxon>
        <taxon>Viridiplantae</taxon>
        <taxon>Streptophyta</taxon>
        <taxon>Embryophyta</taxon>
        <taxon>Tracheophyta</taxon>
        <taxon>Spermatophyta</taxon>
        <taxon>Magnoliopsida</taxon>
        <taxon>Liliopsida</taxon>
        <taxon>Poales</taxon>
        <taxon>Poaceae</taxon>
        <taxon>PACMAD clade</taxon>
        <taxon>Arundinoideae</taxon>
        <taxon>Arundineae</taxon>
        <taxon>Arundo</taxon>
    </lineage>
</organism>
<reference evidence="1" key="2">
    <citation type="journal article" date="2015" name="Data Brief">
        <title>Shoot transcriptome of the giant reed, Arundo donax.</title>
        <authorList>
            <person name="Barrero R.A."/>
            <person name="Guerrero F.D."/>
            <person name="Moolhuijzen P."/>
            <person name="Goolsby J.A."/>
            <person name="Tidwell J."/>
            <person name="Bellgard S.E."/>
            <person name="Bellgard M.I."/>
        </authorList>
    </citation>
    <scope>NUCLEOTIDE SEQUENCE</scope>
    <source>
        <tissue evidence="1">Shoot tissue taken approximately 20 cm above the soil surface</tissue>
    </source>
</reference>
<dbReference type="EMBL" id="GBRH01239989">
    <property type="protein sequence ID" value="JAD57906.1"/>
    <property type="molecule type" value="Transcribed_RNA"/>
</dbReference>
<dbReference type="AlphaFoldDB" id="A0A0A9B3E9"/>